<organism evidence="1 2">
    <name type="scientific">Elysia marginata</name>
    <dbReference type="NCBI Taxonomy" id="1093978"/>
    <lineage>
        <taxon>Eukaryota</taxon>
        <taxon>Metazoa</taxon>
        <taxon>Spiralia</taxon>
        <taxon>Lophotrochozoa</taxon>
        <taxon>Mollusca</taxon>
        <taxon>Gastropoda</taxon>
        <taxon>Heterobranchia</taxon>
        <taxon>Euthyneura</taxon>
        <taxon>Panpulmonata</taxon>
        <taxon>Sacoglossa</taxon>
        <taxon>Placobranchoidea</taxon>
        <taxon>Plakobranchidae</taxon>
        <taxon>Elysia</taxon>
    </lineage>
</organism>
<protein>
    <submittedName>
        <fullName evidence="1">Uncharacterized protein</fullName>
    </submittedName>
</protein>
<dbReference type="EMBL" id="BMAT01012580">
    <property type="protein sequence ID" value="GFR95115.1"/>
    <property type="molecule type" value="Genomic_DNA"/>
</dbReference>
<sequence length="89" mass="9996">MVLDFSKLKQIASLAIEKPQAAKHTPHSRPRCAHYSMRSVCWTTFRRAASARPINVRDGAGDNTPLCDCLGNRKHVRRIIISSSKRLPV</sequence>
<dbReference type="AlphaFoldDB" id="A0AAV4HE60"/>
<dbReference type="Proteomes" id="UP000762676">
    <property type="component" value="Unassembled WGS sequence"/>
</dbReference>
<accession>A0AAV4HE60</accession>
<name>A0AAV4HE60_9GAST</name>
<proteinExistence type="predicted"/>
<comment type="caution">
    <text evidence="1">The sequence shown here is derived from an EMBL/GenBank/DDBJ whole genome shotgun (WGS) entry which is preliminary data.</text>
</comment>
<evidence type="ECO:0000313" key="1">
    <source>
        <dbReference type="EMBL" id="GFR95115.1"/>
    </source>
</evidence>
<reference evidence="1 2" key="1">
    <citation type="journal article" date="2021" name="Elife">
        <title>Chloroplast acquisition without the gene transfer in kleptoplastic sea slugs, Plakobranchus ocellatus.</title>
        <authorList>
            <person name="Maeda T."/>
            <person name="Takahashi S."/>
            <person name="Yoshida T."/>
            <person name="Shimamura S."/>
            <person name="Takaki Y."/>
            <person name="Nagai Y."/>
            <person name="Toyoda A."/>
            <person name="Suzuki Y."/>
            <person name="Arimoto A."/>
            <person name="Ishii H."/>
            <person name="Satoh N."/>
            <person name="Nishiyama T."/>
            <person name="Hasebe M."/>
            <person name="Maruyama T."/>
            <person name="Minagawa J."/>
            <person name="Obokata J."/>
            <person name="Shigenobu S."/>
        </authorList>
    </citation>
    <scope>NUCLEOTIDE SEQUENCE [LARGE SCALE GENOMIC DNA]</scope>
</reference>
<evidence type="ECO:0000313" key="2">
    <source>
        <dbReference type="Proteomes" id="UP000762676"/>
    </source>
</evidence>
<keyword evidence="2" id="KW-1185">Reference proteome</keyword>
<gene>
    <name evidence="1" type="ORF">ElyMa_006266800</name>
</gene>